<dbReference type="Proteomes" id="UP000594263">
    <property type="component" value="Unplaced"/>
</dbReference>
<evidence type="ECO:0000313" key="2">
    <source>
        <dbReference type="Proteomes" id="UP000594263"/>
    </source>
</evidence>
<organism evidence="1 2">
    <name type="scientific">Kalanchoe fedtschenkoi</name>
    <name type="common">Lavender scallops</name>
    <name type="synonym">South American air plant</name>
    <dbReference type="NCBI Taxonomy" id="63787"/>
    <lineage>
        <taxon>Eukaryota</taxon>
        <taxon>Viridiplantae</taxon>
        <taxon>Streptophyta</taxon>
        <taxon>Embryophyta</taxon>
        <taxon>Tracheophyta</taxon>
        <taxon>Spermatophyta</taxon>
        <taxon>Magnoliopsida</taxon>
        <taxon>eudicotyledons</taxon>
        <taxon>Gunneridae</taxon>
        <taxon>Pentapetalae</taxon>
        <taxon>Saxifragales</taxon>
        <taxon>Crassulaceae</taxon>
        <taxon>Kalanchoe</taxon>
    </lineage>
</organism>
<dbReference type="AlphaFoldDB" id="A0A7N0VKX7"/>
<dbReference type="Gramene" id="Kaladp0967s0006.1.v1.1">
    <property type="protein sequence ID" value="Kaladp0967s0006.1.v1.1.CDS.1"/>
    <property type="gene ID" value="Kaladp0967s0006.v1.1"/>
</dbReference>
<name>A0A7N0VKX7_KALFE</name>
<sequence>MFGGRKRSIRNFDILACKSIYSKKSTGMAFESDWTRDRLSSTTTAQVIRPATCFMPWSCRIPIGDSYHEFL</sequence>
<protein>
    <submittedName>
        <fullName evidence="1">Uncharacterized protein</fullName>
    </submittedName>
</protein>
<reference evidence="1" key="1">
    <citation type="submission" date="2021-01" db="UniProtKB">
        <authorList>
            <consortium name="EnsemblPlants"/>
        </authorList>
    </citation>
    <scope>IDENTIFICATION</scope>
</reference>
<proteinExistence type="predicted"/>
<accession>A0A7N0VKX7</accession>
<evidence type="ECO:0000313" key="1">
    <source>
        <dbReference type="EnsemblPlants" id="Kaladp0967s0006.1.v1.1.CDS.1"/>
    </source>
</evidence>
<keyword evidence="2" id="KW-1185">Reference proteome</keyword>
<dbReference type="EnsemblPlants" id="Kaladp0967s0006.1.v1.1">
    <property type="protein sequence ID" value="Kaladp0967s0006.1.v1.1.CDS.1"/>
    <property type="gene ID" value="Kaladp0967s0006.v1.1"/>
</dbReference>